<evidence type="ECO:0000256" key="1">
    <source>
        <dbReference type="SAM" id="MobiDB-lite"/>
    </source>
</evidence>
<feature type="region of interest" description="Disordered" evidence="1">
    <location>
        <begin position="260"/>
        <end position="285"/>
    </location>
</feature>
<comment type="caution">
    <text evidence="2">The sequence shown here is derived from an EMBL/GenBank/DDBJ whole genome shotgun (WGS) entry which is preliminary data.</text>
</comment>
<dbReference type="AlphaFoldDB" id="A0A699YR26"/>
<dbReference type="Proteomes" id="UP000485058">
    <property type="component" value="Unassembled WGS sequence"/>
</dbReference>
<feature type="region of interest" description="Disordered" evidence="1">
    <location>
        <begin position="51"/>
        <end position="76"/>
    </location>
</feature>
<feature type="non-terminal residue" evidence="2">
    <location>
        <position position="1"/>
    </location>
</feature>
<feature type="compositionally biased region" description="Polar residues" evidence="1">
    <location>
        <begin position="64"/>
        <end position="73"/>
    </location>
</feature>
<name>A0A699YR26_HAELA</name>
<evidence type="ECO:0000313" key="3">
    <source>
        <dbReference type="Proteomes" id="UP000485058"/>
    </source>
</evidence>
<protein>
    <submittedName>
        <fullName evidence="2">Uncharacterized protein</fullName>
    </submittedName>
</protein>
<dbReference type="EMBL" id="BLLF01000217">
    <property type="protein sequence ID" value="GFH09214.1"/>
    <property type="molecule type" value="Genomic_DNA"/>
</dbReference>
<accession>A0A699YR26</accession>
<keyword evidence="3" id="KW-1185">Reference proteome</keyword>
<sequence length="313" mass="33378">VACPQAVVVRPLTHCFAPGELQGTHIFKFFPTAKNAPVSAFMVPGFGVPAQQPSGEASRKKSNLKSQNVTNRKTPGPVNIMLVKHHSDGDGLELAVQAIRKVGGPTMYLLMRPHLPSSARPNLCKYLLLQREKEVAEAANVASLARYRRSSLINVNPSEAQLLLPAADLDAAAACSTQPVSAYAGAAPFAPSSTPLLPTVMPAPAHRTPPRPTHQEAFVLSNAHNTGKMLKSTSLMRMPSLPALSPVAEAGVAIRRSHTTDMAPTPRGVHFPKPTNTYNKPPDKPAANTVPVDRIAMVSAHVLQQPCHQLAGR</sequence>
<feature type="non-terminal residue" evidence="2">
    <location>
        <position position="313"/>
    </location>
</feature>
<reference evidence="2 3" key="1">
    <citation type="submission" date="2020-02" db="EMBL/GenBank/DDBJ databases">
        <title>Draft genome sequence of Haematococcus lacustris strain NIES-144.</title>
        <authorList>
            <person name="Morimoto D."/>
            <person name="Nakagawa S."/>
            <person name="Yoshida T."/>
            <person name="Sawayama S."/>
        </authorList>
    </citation>
    <scope>NUCLEOTIDE SEQUENCE [LARGE SCALE GENOMIC DNA]</scope>
    <source>
        <strain evidence="2 3">NIES-144</strain>
    </source>
</reference>
<organism evidence="2 3">
    <name type="scientific">Haematococcus lacustris</name>
    <name type="common">Green alga</name>
    <name type="synonym">Haematococcus pluvialis</name>
    <dbReference type="NCBI Taxonomy" id="44745"/>
    <lineage>
        <taxon>Eukaryota</taxon>
        <taxon>Viridiplantae</taxon>
        <taxon>Chlorophyta</taxon>
        <taxon>core chlorophytes</taxon>
        <taxon>Chlorophyceae</taxon>
        <taxon>CS clade</taxon>
        <taxon>Chlamydomonadales</taxon>
        <taxon>Haematococcaceae</taxon>
        <taxon>Haematococcus</taxon>
    </lineage>
</organism>
<gene>
    <name evidence="2" type="ORF">HaLaN_04316</name>
</gene>
<evidence type="ECO:0000313" key="2">
    <source>
        <dbReference type="EMBL" id="GFH09214.1"/>
    </source>
</evidence>
<proteinExistence type="predicted"/>